<keyword evidence="10" id="KW-1133">Transmembrane helix</keyword>
<keyword evidence="8" id="KW-0067">ATP-binding</keyword>
<evidence type="ECO:0000256" key="7">
    <source>
        <dbReference type="ARBA" id="ARBA00022777"/>
    </source>
</evidence>
<evidence type="ECO:0000256" key="2">
    <source>
        <dbReference type="ARBA" id="ARBA00004370"/>
    </source>
</evidence>
<evidence type="ECO:0000256" key="9">
    <source>
        <dbReference type="ARBA" id="ARBA00023012"/>
    </source>
</evidence>
<protein>
    <recommendedName>
        <fullName evidence="3">histidine kinase</fullName>
        <ecNumber evidence="3">2.7.13.3</ecNumber>
    </recommendedName>
</protein>
<dbReference type="RefSeq" id="WP_166511345.1">
    <property type="nucleotide sequence ID" value="NZ_VNHM01000006.1"/>
</dbReference>
<gene>
    <name evidence="12" type="ORF">LX24_01317</name>
</gene>
<dbReference type="InterPro" id="IPR003661">
    <property type="entry name" value="HisK_dim/P_dom"/>
</dbReference>
<dbReference type="Pfam" id="PF02518">
    <property type="entry name" value="HATPase_c"/>
    <property type="match status" value="1"/>
</dbReference>
<sequence>MISKLQSLKNQLVVIVLIALLLPSATMLYDIYYASKSDEVLLAETENKLEQITNLVASEIYNQLDKEGKAYNDEELVRVFKSVAVPLTTSNYPGVRLGLYLTDSAQITIEGYLHEFGERLPEEKHQRDRRIYNEAKEGIAAVQASGTPITRLGNTWDDQFLEHLVPIKTNDQMVAVLWAEERMHPIFAKSKHVRLAVRYVVFTVFGLGVCFTLLTLSNMMNRVRLIKDGLLQLQKNLNNKLPELPGEMGQITRAINKMACGLIEKEQVIEHYKRQEDLLAMGRLTTEIAHELRAPVSIIQATAEAMEVSAKDASEMKDFIDRIGQQVDRHNKLINELLEFGRPNPGVVEVFDLNVLINDVLSYVKPLIEKNNILLDCKNTVTGPLLLDGNADKLKQVFINLIVNAIEAMDNEGKLTIGIQTEGDMAVITIQDTGKGIPQEDLENIFEPFYTRKAKGNGLGLAISKRIIQIHGGSIKVESKADSGSIFTVRLPVQNRHTSPVDNN</sequence>
<dbReference type="EMBL" id="VNHM01000006">
    <property type="protein sequence ID" value="TYO95927.1"/>
    <property type="molecule type" value="Genomic_DNA"/>
</dbReference>
<dbReference type="PRINTS" id="PR00344">
    <property type="entry name" value="BCTRLSENSOR"/>
</dbReference>
<dbReference type="GO" id="GO:0005524">
    <property type="term" value="F:ATP binding"/>
    <property type="evidence" value="ECO:0007669"/>
    <property type="project" value="UniProtKB-KW"/>
</dbReference>
<evidence type="ECO:0000256" key="3">
    <source>
        <dbReference type="ARBA" id="ARBA00012438"/>
    </source>
</evidence>
<dbReference type="EC" id="2.7.13.3" evidence="3"/>
<keyword evidence="5" id="KW-0808">Transferase</keyword>
<comment type="subcellular location">
    <subcellularLocation>
        <location evidence="2">Membrane</location>
    </subcellularLocation>
</comment>
<name>A0A5S4ZSU8_9FIRM</name>
<dbReference type="AlphaFoldDB" id="A0A5S4ZSU8"/>
<keyword evidence="10" id="KW-0812">Transmembrane</keyword>
<dbReference type="InterPro" id="IPR003594">
    <property type="entry name" value="HATPase_dom"/>
</dbReference>
<evidence type="ECO:0000313" key="12">
    <source>
        <dbReference type="EMBL" id="TYO95927.1"/>
    </source>
</evidence>
<proteinExistence type="predicted"/>
<feature type="transmembrane region" description="Helical" evidence="10">
    <location>
        <begin position="196"/>
        <end position="216"/>
    </location>
</feature>
<keyword evidence="6" id="KW-0547">Nucleotide-binding</keyword>
<reference evidence="12 13" key="1">
    <citation type="submission" date="2019-07" db="EMBL/GenBank/DDBJ databases">
        <title>Genomic Encyclopedia of Type Strains, Phase I: the one thousand microbial genomes (KMG-I) project.</title>
        <authorList>
            <person name="Kyrpides N."/>
        </authorList>
    </citation>
    <scope>NUCLEOTIDE SEQUENCE [LARGE SCALE GENOMIC DNA]</scope>
    <source>
        <strain evidence="12 13">DSM 6562</strain>
    </source>
</reference>
<evidence type="ECO:0000256" key="6">
    <source>
        <dbReference type="ARBA" id="ARBA00022741"/>
    </source>
</evidence>
<dbReference type="GO" id="GO:0016020">
    <property type="term" value="C:membrane"/>
    <property type="evidence" value="ECO:0007669"/>
    <property type="project" value="UniProtKB-SubCell"/>
</dbReference>
<dbReference type="SMART" id="SM00387">
    <property type="entry name" value="HATPase_c"/>
    <property type="match status" value="1"/>
</dbReference>
<feature type="domain" description="Histidine kinase" evidence="11">
    <location>
        <begin position="287"/>
        <end position="495"/>
    </location>
</feature>
<keyword evidence="13" id="KW-1185">Reference proteome</keyword>
<dbReference type="GO" id="GO:0000155">
    <property type="term" value="F:phosphorelay sensor kinase activity"/>
    <property type="evidence" value="ECO:0007669"/>
    <property type="project" value="InterPro"/>
</dbReference>
<dbReference type="InterPro" id="IPR005467">
    <property type="entry name" value="His_kinase_dom"/>
</dbReference>
<keyword evidence="7 12" id="KW-0418">Kinase</keyword>
<dbReference type="InterPro" id="IPR036890">
    <property type="entry name" value="HATPase_C_sf"/>
</dbReference>
<evidence type="ECO:0000313" key="13">
    <source>
        <dbReference type="Proteomes" id="UP000323166"/>
    </source>
</evidence>
<dbReference type="SUPFAM" id="SSF47384">
    <property type="entry name" value="Homodimeric domain of signal transducing histidine kinase"/>
    <property type="match status" value="1"/>
</dbReference>
<dbReference type="InterPro" id="IPR004358">
    <property type="entry name" value="Sig_transdc_His_kin-like_C"/>
</dbReference>
<dbReference type="CDD" id="cd00082">
    <property type="entry name" value="HisKA"/>
    <property type="match status" value="1"/>
</dbReference>
<dbReference type="Gene3D" id="3.30.565.10">
    <property type="entry name" value="Histidine kinase-like ATPase, C-terminal domain"/>
    <property type="match status" value="1"/>
</dbReference>
<dbReference type="Pfam" id="PF00512">
    <property type="entry name" value="HisKA"/>
    <property type="match status" value="1"/>
</dbReference>
<evidence type="ECO:0000256" key="4">
    <source>
        <dbReference type="ARBA" id="ARBA00022553"/>
    </source>
</evidence>
<evidence type="ECO:0000256" key="1">
    <source>
        <dbReference type="ARBA" id="ARBA00000085"/>
    </source>
</evidence>
<dbReference type="PROSITE" id="PS50109">
    <property type="entry name" value="HIS_KIN"/>
    <property type="match status" value="1"/>
</dbReference>
<organism evidence="12 13">
    <name type="scientific">Desulfallas thermosapovorans DSM 6562</name>
    <dbReference type="NCBI Taxonomy" id="1121431"/>
    <lineage>
        <taxon>Bacteria</taxon>
        <taxon>Bacillati</taxon>
        <taxon>Bacillota</taxon>
        <taxon>Clostridia</taxon>
        <taxon>Eubacteriales</taxon>
        <taxon>Desulfallaceae</taxon>
        <taxon>Desulfallas</taxon>
    </lineage>
</organism>
<keyword evidence="9" id="KW-0902">Two-component regulatory system</keyword>
<comment type="caution">
    <text evidence="12">The sequence shown here is derived from an EMBL/GenBank/DDBJ whole genome shotgun (WGS) entry which is preliminary data.</text>
</comment>
<keyword evidence="10" id="KW-0472">Membrane</keyword>
<keyword evidence="4" id="KW-0597">Phosphoprotein</keyword>
<dbReference type="SUPFAM" id="SSF55874">
    <property type="entry name" value="ATPase domain of HSP90 chaperone/DNA topoisomerase II/histidine kinase"/>
    <property type="match status" value="1"/>
</dbReference>
<evidence type="ECO:0000256" key="8">
    <source>
        <dbReference type="ARBA" id="ARBA00022840"/>
    </source>
</evidence>
<dbReference type="InterPro" id="IPR036097">
    <property type="entry name" value="HisK_dim/P_sf"/>
</dbReference>
<dbReference type="Proteomes" id="UP000323166">
    <property type="component" value="Unassembled WGS sequence"/>
</dbReference>
<comment type="catalytic activity">
    <reaction evidence="1">
        <text>ATP + protein L-histidine = ADP + protein N-phospho-L-histidine.</text>
        <dbReference type="EC" id="2.7.13.3"/>
    </reaction>
</comment>
<dbReference type="Gene3D" id="1.10.287.130">
    <property type="match status" value="1"/>
</dbReference>
<evidence type="ECO:0000256" key="5">
    <source>
        <dbReference type="ARBA" id="ARBA00022679"/>
    </source>
</evidence>
<accession>A0A5S4ZSU8</accession>
<evidence type="ECO:0000256" key="10">
    <source>
        <dbReference type="SAM" id="Phobius"/>
    </source>
</evidence>
<dbReference type="PANTHER" id="PTHR43065:SF10">
    <property type="entry name" value="PEROXIDE STRESS-ACTIVATED HISTIDINE KINASE MAK3"/>
    <property type="match status" value="1"/>
</dbReference>
<dbReference type="PANTHER" id="PTHR43065">
    <property type="entry name" value="SENSOR HISTIDINE KINASE"/>
    <property type="match status" value="1"/>
</dbReference>
<dbReference type="SMART" id="SM00388">
    <property type="entry name" value="HisKA"/>
    <property type="match status" value="1"/>
</dbReference>
<evidence type="ECO:0000259" key="11">
    <source>
        <dbReference type="PROSITE" id="PS50109"/>
    </source>
</evidence>
<dbReference type="FunFam" id="3.30.565.10:FF:000006">
    <property type="entry name" value="Sensor histidine kinase WalK"/>
    <property type="match status" value="1"/>
</dbReference>